<reference evidence="2" key="1">
    <citation type="journal article" date="2015" name="Nature">
        <title>Complex archaea that bridge the gap between prokaryotes and eukaryotes.</title>
        <authorList>
            <person name="Spang A."/>
            <person name="Saw J.H."/>
            <person name="Jorgensen S.L."/>
            <person name="Zaremba-Niedzwiedzka K."/>
            <person name="Martijn J."/>
            <person name="Lind A.E."/>
            <person name="van Eijk R."/>
            <person name="Schleper C."/>
            <person name="Guy L."/>
            <person name="Ettema T.J."/>
        </authorList>
    </citation>
    <scope>NUCLEOTIDE SEQUENCE</scope>
</reference>
<dbReference type="Gene3D" id="1.10.10.60">
    <property type="entry name" value="Homeodomain-like"/>
    <property type="match status" value="1"/>
</dbReference>
<dbReference type="InterPro" id="IPR009057">
    <property type="entry name" value="Homeodomain-like_sf"/>
</dbReference>
<dbReference type="InterPro" id="IPR052546">
    <property type="entry name" value="Transposase_8_domain"/>
</dbReference>
<protein>
    <recommendedName>
        <fullName evidence="3">Transposase</fullName>
    </recommendedName>
</protein>
<evidence type="ECO:0008006" key="3">
    <source>
        <dbReference type="Google" id="ProtNLM"/>
    </source>
</evidence>
<dbReference type="SUPFAM" id="SSF46689">
    <property type="entry name" value="Homeodomain-like"/>
    <property type="match status" value="1"/>
</dbReference>
<evidence type="ECO:0000313" key="2">
    <source>
        <dbReference type="EMBL" id="KKM75381.1"/>
    </source>
</evidence>
<dbReference type="AlphaFoldDB" id="A0A0F9KKV2"/>
<comment type="caution">
    <text evidence="2">The sequence shown here is derived from an EMBL/GenBank/DDBJ whole genome shotgun (WGS) entry which is preliminary data.</text>
</comment>
<gene>
    <name evidence="2" type="ORF">LCGC14_1390860</name>
</gene>
<dbReference type="GO" id="GO:0003677">
    <property type="term" value="F:DNA binding"/>
    <property type="evidence" value="ECO:0007669"/>
    <property type="project" value="InterPro"/>
</dbReference>
<keyword evidence="1" id="KW-0175">Coiled coil</keyword>
<dbReference type="EMBL" id="LAZR01008987">
    <property type="protein sequence ID" value="KKM75381.1"/>
    <property type="molecule type" value="Genomic_DNA"/>
</dbReference>
<dbReference type="GO" id="GO:0004803">
    <property type="term" value="F:transposase activity"/>
    <property type="evidence" value="ECO:0007669"/>
    <property type="project" value="InterPro"/>
</dbReference>
<dbReference type="InterPro" id="IPR002514">
    <property type="entry name" value="Transposase_8"/>
</dbReference>
<organism evidence="2">
    <name type="scientific">marine sediment metagenome</name>
    <dbReference type="NCBI Taxonomy" id="412755"/>
    <lineage>
        <taxon>unclassified sequences</taxon>
        <taxon>metagenomes</taxon>
        <taxon>ecological metagenomes</taxon>
    </lineage>
</organism>
<dbReference type="PANTHER" id="PTHR33609">
    <property type="entry name" value="LOW CALCIUM RESPONSE LOCUS PROTEIN S"/>
    <property type="match status" value="1"/>
</dbReference>
<sequence>MRKSKFSPTQIAKILKEFDNGKSVDQISREHGVSPAAFYKWRSKFAGMNPKELKRLKELEEENRKLKQMYATLALDHQMAKEIIEKKL</sequence>
<accession>A0A0F9KKV2</accession>
<proteinExistence type="predicted"/>
<dbReference type="Pfam" id="PF01527">
    <property type="entry name" value="HTH_Tnp_1"/>
    <property type="match status" value="1"/>
</dbReference>
<feature type="coiled-coil region" evidence="1">
    <location>
        <begin position="49"/>
        <end position="76"/>
    </location>
</feature>
<name>A0A0F9KKV2_9ZZZZ</name>
<dbReference type="PANTHER" id="PTHR33609:SF5">
    <property type="entry name" value="LOW CALCIUM RESPONSE LOCUS PROTEIN S"/>
    <property type="match status" value="1"/>
</dbReference>
<dbReference type="GO" id="GO:0006313">
    <property type="term" value="P:DNA transposition"/>
    <property type="evidence" value="ECO:0007669"/>
    <property type="project" value="InterPro"/>
</dbReference>
<evidence type="ECO:0000256" key="1">
    <source>
        <dbReference type="SAM" id="Coils"/>
    </source>
</evidence>